<name>A0A3M6UBN1_POCDA</name>
<dbReference type="Proteomes" id="UP000275408">
    <property type="component" value="Unassembled WGS sequence"/>
</dbReference>
<sequence>KRRQNIEKYDVATRYQQQSIICKPQTPQQIFTSTVAVPPRLGLRGDHSHNRAGMLWSKIHLAQKVRIQMKQSVTHWICDDEEWIEGRLKEIGRSSQDGATSRCISSAKIYGARSTLEKVTQHRAKETPPGMGLAFYRSSIMNNLNLQVRGHSGWQRGSIPRSRSNFWTRSLAYLFGNICGCKVILRTDQKALFFIIQKTLASIQEAKYNYEIRYKPGKSILLASCLSRALMKDCDLSPAIEAVERIHTNYFLSVADHLLSEVQREREREICDPIYRGLKTQSWMASLVQKVISQQPFIQATPEEPQTPPLADATILPKQLERATVAIPNKAQSL</sequence>
<proteinExistence type="predicted"/>
<feature type="non-terminal residue" evidence="1">
    <location>
        <position position="334"/>
    </location>
</feature>
<gene>
    <name evidence="1" type="ORF">pdam_00023082</name>
</gene>
<evidence type="ECO:0000313" key="1">
    <source>
        <dbReference type="EMBL" id="RMX50959.1"/>
    </source>
</evidence>
<comment type="caution">
    <text evidence="1">The sequence shown here is derived from an EMBL/GenBank/DDBJ whole genome shotgun (WGS) entry which is preliminary data.</text>
</comment>
<keyword evidence="2" id="KW-1185">Reference proteome</keyword>
<reference evidence="1 2" key="1">
    <citation type="journal article" date="2018" name="Sci. Rep.">
        <title>Comparative analysis of the Pocillopora damicornis genome highlights role of immune system in coral evolution.</title>
        <authorList>
            <person name="Cunning R."/>
            <person name="Bay R.A."/>
            <person name="Gillette P."/>
            <person name="Baker A.C."/>
            <person name="Traylor-Knowles N."/>
        </authorList>
    </citation>
    <scope>NUCLEOTIDE SEQUENCE [LARGE SCALE GENOMIC DNA]</scope>
    <source>
        <strain evidence="1">RSMAS</strain>
        <tissue evidence="1">Whole animal</tissue>
    </source>
</reference>
<organism evidence="1 2">
    <name type="scientific">Pocillopora damicornis</name>
    <name type="common">Cauliflower coral</name>
    <name type="synonym">Millepora damicornis</name>
    <dbReference type="NCBI Taxonomy" id="46731"/>
    <lineage>
        <taxon>Eukaryota</taxon>
        <taxon>Metazoa</taxon>
        <taxon>Cnidaria</taxon>
        <taxon>Anthozoa</taxon>
        <taxon>Hexacorallia</taxon>
        <taxon>Scleractinia</taxon>
        <taxon>Astrocoeniina</taxon>
        <taxon>Pocilloporidae</taxon>
        <taxon>Pocillopora</taxon>
    </lineage>
</organism>
<protein>
    <submittedName>
        <fullName evidence="1">Uncharacterized protein</fullName>
    </submittedName>
</protein>
<dbReference type="AlphaFoldDB" id="A0A3M6UBN1"/>
<feature type="non-terminal residue" evidence="1">
    <location>
        <position position="1"/>
    </location>
</feature>
<dbReference type="EMBL" id="RCHS01001875">
    <property type="protein sequence ID" value="RMX50959.1"/>
    <property type="molecule type" value="Genomic_DNA"/>
</dbReference>
<accession>A0A3M6UBN1</accession>
<evidence type="ECO:0000313" key="2">
    <source>
        <dbReference type="Proteomes" id="UP000275408"/>
    </source>
</evidence>